<evidence type="ECO:0000256" key="1">
    <source>
        <dbReference type="SAM" id="SignalP"/>
    </source>
</evidence>
<feature type="chain" id="PRO_5046181595" evidence="1">
    <location>
        <begin position="25"/>
        <end position="679"/>
    </location>
</feature>
<dbReference type="EMBL" id="BSOA01000003">
    <property type="protein sequence ID" value="GLQ86934.1"/>
    <property type="molecule type" value="Genomic_DNA"/>
</dbReference>
<dbReference type="SUPFAM" id="SSF48452">
    <property type="entry name" value="TPR-like"/>
    <property type="match status" value="1"/>
</dbReference>
<dbReference type="Pfam" id="PF21197">
    <property type="entry name" value="PgaA_barrel"/>
    <property type="match status" value="1"/>
</dbReference>
<evidence type="ECO:0000313" key="4">
    <source>
        <dbReference type="Proteomes" id="UP001156627"/>
    </source>
</evidence>
<dbReference type="InterPro" id="IPR023870">
    <property type="entry name" value="PGA_export_porin_PgaA"/>
</dbReference>
<feature type="signal peptide" evidence="1">
    <location>
        <begin position="1"/>
        <end position="24"/>
    </location>
</feature>
<accession>A0ABQ5X6V5</accession>
<protein>
    <submittedName>
        <fullName evidence="3">Poly-beta-1,6-N-acetyl-D-glucosamine export protein</fullName>
    </submittedName>
</protein>
<dbReference type="Pfam" id="PF14559">
    <property type="entry name" value="TPR_19"/>
    <property type="match status" value="1"/>
</dbReference>
<dbReference type="Proteomes" id="UP001156627">
    <property type="component" value="Unassembled WGS sequence"/>
</dbReference>
<organism evidence="3 4">
    <name type="scientific">Dyella flagellata</name>
    <dbReference type="NCBI Taxonomy" id="1867833"/>
    <lineage>
        <taxon>Bacteria</taxon>
        <taxon>Pseudomonadati</taxon>
        <taxon>Pseudomonadota</taxon>
        <taxon>Gammaproteobacteria</taxon>
        <taxon>Lysobacterales</taxon>
        <taxon>Rhodanobacteraceae</taxon>
        <taxon>Dyella</taxon>
    </lineage>
</organism>
<keyword evidence="1" id="KW-0732">Signal</keyword>
<dbReference type="Gene3D" id="1.25.40.10">
    <property type="entry name" value="Tetratricopeptide repeat domain"/>
    <property type="match status" value="1"/>
</dbReference>
<name>A0ABQ5X6V5_9GAMM</name>
<dbReference type="NCBIfam" id="TIGR03939">
    <property type="entry name" value="PGA_TPR_OMP"/>
    <property type="match status" value="1"/>
</dbReference>
<evidence type="ECO:0000313" key="3">
    <source>
        <dbReference type="EMBL" id="GLQ86934.1"/>
    </source>
</evidence>
<reference evidence="4" key="1">
    <citation type="journal article" date="2019" name="Int. J. Syst. Evol. Microbiol.">
        <title>The Global Catalogue of Microorganisms (GCM) 10K type strain sequencing project: providing services to taxonomists for standard genome sequencing and annotation.</title>
        <authorList>
            <consortium name="The Broad Institute Genomics Platform"/>
            <consortium name="The Broad Institute Genome Sequencing Center for Infectious Disease"/>
            <person name="Wu L."/>
            <person name="Ma J."/>
        </authorList>
    </citation>
    <scope>NUCLEOTIDE SEQUENCE [LARGE SCALE GENOMIC DNA]</scope>
    <source>
        <strain evidence="4">NBRC 111981</strain>
    </source>
</reference>
<gene>
    <name evidence="3" type="primary">pgaA</name>
    <name evidence="3" type="ORF">GCM10007898_05000</name>
</gene>
<sequence length="679" mass="75329">MLRRATLAVVVTLALCTASEAVTAQGAPDRTALLTQARAERSAGHRVEALAHCQEVLARWPNDRNAQVLTIQLLSELGGAARAEELAAKLSPPFSPAEREQLQTDYASHEVRWAKGIPADATHPYADGDKAVADIERIADDSAAPTDVRRRAQLDLLVALDQGDRAREALAEYTQLKQEGVQLPAYVENAAADAMMQEHRPREAIALYEDSIRQDPDPYLPGDVDPRVGLASAYFDAGRTRESLAMIDKLAADEPRWLHSPGVRGAKQDARKLDADSTDIQLHEDAGELQSAYERLTAMCAEAPGNADLRRQLAMTELARGWPRRAVDTLKITATLEDEHDASANLDDAEVRRAAYDYAGTQAALDQAQQQADRSGRVEDALAAWDRQRGWQLDLTHDNGWGNSPDYGDRDQETLATLASPLIDNHWRVLALARASSAALPEGHVARDRGGLGLQGFVPHLSFYVQALPSADHYVRRTDFEAGFNWAISDRWSWSSDWASAGADIPLRAQYYGITGKTFSTAAQWRASELTSARLALYRDRFTDGNVRKGWLGDFVQRLHTGPNLSLDGGVEIGGSTNSETNRPYFNPARDRSYAITGVMQNVLNQYDDRIWNQRFEFAVGRYEERNFASGWMASARYGQVFQAHAGLRFGWGVSWHWQPYDGRHESRVVLDVSMHWGE</sequence>
<comment type="caution">
    <text evidence="3">The sequence shown here is derived from an EMBL/GenBank/DDBJ whole genome shotgun (WGS) entry which is preliminary data.</text>
</comment>
<evidence type="ECO:0000259" key="2">
    <source>
        <dbReference type="Pfam" id="PF21197"/>
    </source>
</evidence>
<dbReference type="InterPro" id="IPR011990">
    <property type="entry name" value="TPR-like_helical_dom_sf"/>
</dbReference>
<dbReference type="InterPro" id="IPR049003">
    <property type="entry name" value="PgaA_barrel"/>
</dbReference>
<keyword evidence="4" id="KW-1185">Reference proteome</keyword>
<proteinExistence type="predicted"/>
<feature type="domain" description="PgaA membrane beta barrel" evidence="2">
    <location>
        <begin position="391"/>
        <end position="677"/>
    </location>
</feature>